<dbReference type="InterPro" id="IPR006439">
    <property type="entry name" value="HAD-SF_hydro_IA"/>
</dbReference>
<dbReference type="EMBL" id="UINC01001738">
    <property type="protein sequence ID" value="SUZ87753.1"/>
    <property type="molecule type" value="Genomic_DNA"/>
</dbReference>
<dbReference type="PRINTS" id="PR00413">
    <property type="entry name" value="HADHALOGNASE"/>
</dbReference>
<evidence type="ECO:0000313" key="5">
    <source>
        <dbReference type="EMBL" id="SUZ87753.1"/>
    </source>
</evidence>
<dbReference type="FunFam" id="1.10.150.240:FF:000001">
    <property type="entry name" value="Haloacid dehalogenase-like hydrolase domain"/>
    <property type="match status" value="1"/>
</dbReference>
<dbReference type="SUPFAM" id="SSF56784">
    <property type="entry name" value="HAD-like"/>
    <property type="match status" value="1"/>
</dbReference>
<organism evidence="5">
    <name type="scientific">marine metagenome</name>
    <dbReference type="NCBI Taxonomy" id="408172"/>
    <lineage>
        <taxon>unclassified sequences</taxon>
        <taxon>metagenomes</taxon>
        <taxon>ecological metagenomes</taxon>
    </lineage>
</organism>
<dbReference type="InterPro" id="IPR036412">
    <property type="entry name" value="HAD-like_sf"/>
</dbReference>
<evidence type="ECO:0000256" key="1">
    <source>
        <dbReference type="ARBA" id="ARBA00001946"/>
    </source>
</evidence>
<protein>
    <recommendedName>
        <fullName evidence="6">HAD family hydrolase</fullName>
    </recommendedName>
</protein>
<dbReference type="Gene3D" id="1.10.150.240">
    <property type="entry name" value="Putative phosphatase, domain 2"/>
    <property type="match status" value="1"/>
</dbReference>
<dbReference type="SFLD" id="SFLDS00003">
    <property type="entry name" value="Haloacid_Dehalogenase"/>
    <property type="match status" value="1"/>
</dbReference>
<dbReference type="PANTHER" id="PTHR18901:SF38">
    <property type="entry name" value="PSEUDOURIDINE-5'-PHOSPHATASE"/>
    <property type="match status" value="1"/>
</dbReference>
<keyword evidence="4" id="KW-0460">Magnesium</keyword>
<evidence type="ECO:0000256" key="2">
    <source>
        <dbReference type="ARBA" id="ARBA00022723"/>
    </source>
</evidence>
<dbReference type="SFLD" id="SFLDG01135">
    <property type="entry name" value="C1.5.6:_HAD__Beta-PGM__Phospha"/>
    <property type="match status" value="1"/>
</dbReference>
<evidence type="ECO:0000256" key="3">
    <source>
        <dbReference type="ARBA" id="ARBA00022801"/>
    </source>
</evidence>
<dbReference type="Pfam" id="PF00702">
    <property type="entry name" value="Hydrolase"/>
    <property type="match status" value="1"/>
</dbReference>
<comment type="cofactor">
    <cofactor evidence="1">
        <name>Mg(2+)</name>
        <dbReference type="ChEBI" id="CHEBI:18420"/>
    </cofactor>
</comment>
<dbReference type="InterPro" id="IPR023198">
    <property type="entry name" value="PGP-like_dom2"/>
</dbReference>
<name>A0A381RES6_9ZZZZ</name>
<dbReference type="Gene3D" id="3.40.50.1000">
    <property type="entry name" value="HAD superfamily/HAD-like"/>
    <property type="match status" value="1"/>
</dbReference>
<evidence type="ECO:0008006" key="6">
    <source>
        <dbReference type="Google" id="ProtNLM"/>
    </source>
</evidence>
<dbReference type="PANTHER" id="PTHR18901">
    <property type="entry name" value="2-DEOXYGLUCOSE-6-PHOSPHATE PHOSPHATASE 2"/>
    <property type="match status" value="1"/>
</dbReference>
<keyword evidence="2" id="KW-0479">Metal-binding</keyword>
<keyword evidence="3" id="KW-0378">Hydrolase</keyword>
<gene>
    <name evidence="5" type="ORF">METZ01_LOCUS40607</name>
</gene>
<dbReference type="NCBIfam" id="TIGR01509">
    <property type="entry name" value="HAD-SF-IA-v3"/>
    <property type="match status" value="1"/>
</dbReference>
<dbReference type="InterPro" id="IPR023214">
    <property type="entry name" value="HAD_sf"/>
</dbReference>
<proteinExistence type="predicted"/>
<dbReference type="AlphaFoldDB" id="A0A381RES6"/>
<accession>A0A381RES6</accession>
<dbReference type="FunFam" id="3.40.50.1000:FF:000055">
    <property type="entry name" value="Haloacid dehalogenase-like hydrolase family protein"/>
    <property type="match status" value="1"/>
</dbReference>
<reference evidence="5" key="1">
    <citation type="submission" date="2018-05" db="EMBL/GenBank/DDBJ databases">
        <authorList>
            <person name="Lanie J.A."/>
            <person name="Ng W.-L."/>
            <person name="Kazmierczak K.M."/>
            <person name="Andrzejewski T.M."/>
            <person name="Davidsen T.M."/>
            <person name="Wayne K.J."/>
            <person name="Tettelin H."/>
            <person name="Glass J.I."/>
            <person name="Rusch D."/>
            <person name="Podicherti R."/>
            <person name="Tsui H.-C.T."/>
            <person name="Winkler M.E."/>
        </authorList>
    </citation>
    <scope>NUCLEOTIDE SEQUENCE</scope>
</reference>
<sequence length="226" mass="24988">MSQHISCLIYDMDGLLLDTEGIYTEVTQQIVGEYGKVFDWSVKEKIIGRRAIQAAEIIVESLGLPITPQDYLDTRKDVLLEKFQNTTALPGAKAITTHFYKQGIPQALATSSSSPMFDAKFKKHKKWFSQFAQIVRGDDPELEEGKPAPDIFLLAAKRMGVSPSECLVFEDAPSGTEAALAAGMPVVVVPNPNMDHSRYKDASQIISSLKDFDPEYWGLPGFTEAI</sequence>
<dbReference type="GO" id="GO:0046872">
    <property type="term" value="F:metal ion binding"/>
    <property type="evidence" value="ECO:0007669"/>
    <property type="project" value="UniProtKB-KW"/>
</dbReference>
<dbReference type="SFLD" id="SFLDG01129">
    <property type="entry name" value="C1.5:_HAD__Beta-PGM__Phosphata"/>
    <property type="match status" value="1"/>
</dbReference>
<dbReference type="GO" id="GO:0016791">
    <property type="term" value="F:phosphatase activity"/>
    <property type="evidence" value="ECO:0007669"/>
    <property type="project" value="UniProtKB-ARBA"/>
</dbReference>
<evidence type="ECO:0000256" key="4">
    <source>
        <dbReference type="ARBA" id="ARBA00022842"/>
    </source>
</evidence>